<accession>R7QGQ9</accession>
<dbReference type="Proteomes" id="UP000012073">
    <property type="component" value="Unassembled WGS sequence"/>
</dbReference>
<dbReference type="GeneID" id="17324124"/>
<evidence type="ECO:0000313" key="2">
    <source>
        <dbReference type="Proteomes" id="UP000012073"/>
    </source>
</evidence>
<gene>
    <name evidence="1" type="ORF">CHC_T00004856001</name>
</gene>
<proteinExistence type="predicted"/>
<name>R7QGQ9_CHOCR</name>
<reference evidence="2" key="1">
    <citation type="journal article" date="2013" name="Proc. Natl. Acad. Sci. U.S.A.">
        <title>Genome structure and metabolic features in the red seaweed Chondrus crispus shed light on evolution of the Archaeplastida.</title>
        <authorList>
            <person name="Collen J."/>
            <person name="Porcel B."/>
            <person name="Carre W."/>
            <person name="Ball S.G."/>
            <person name="Chaparro C."/>
            <person name="Tonon T."/>
            <person name="Barbeyron T."/>
            <person name="Michel G."/>
            <person name="Noel B."/>
            <person name="Valentin K."/>
            <person name="Elias M."/>
            <person name="Artiguenave F."/>
            <person name="Arun A."/>
            <person name="Aury J.M."/>
            <person name="Barbosa-Neto J.F."/>
            <person name="Bothwell J.H."/>
            <person name="Bouget F.Y."/>
            <person name="Brillet L."/>
            <person name="Cabello-Hurtado F."/>
            <person name="Capella-Gutierrez S."/>
            <person name="Charrier B."/>
            <person name="Cladiere L."/>
            <person name="Cock J.M."/>
            <person name="Coelho S.M."/>
            <person name="Colleoni C."/>
            <person name="Czjzek M."/>
            <person name="Da Silva C."/>
            <person name="Delage L."/>
            <person name="Denoeud F."/>
            <person name="Deschamps P."/>
            <person name="Dittami S.M."/>
            <person name="Gabaldon T."/>
            <person name="Gachon C.M."/>
            <person name="Groisillier A."/>
            <person name="Herve C."/>
            <person name="Jabbari K."/>
            <person name="Katinka M."/>
            <person name="Kloareg B."/>
            <person name="Kowalczyk N."/>
            <person name="Labadie K."/>
            <person name="Leblanc C."/>
            <person name="Lopez P.J."/>
            <person name="McLachlan D.H."/>
            <person name="Meslet-Cladiere L."/>
            <person name="Moustafa A."/>
            <person name="Nehr Z."/>
            <person name="Nyvall Collen P."/>
            <person name="Panaud O."/>
            <person name="Partensky F."/>
            <person name="Poulain J."/>
            <person name="Rensing S.A."/>
            <person name="Rousvoal S."/>
            <person name="Samson G."/>
            <person name="Symeonidi A."/>
            <person name="Weissenbach J."/>
            <person name="Zambounis A."/>
            <person name="Wincker P."/>
            <person name="Boyen C."/>
        </authorList>
    </citation>
    <scope>NUCLEOTIDE SEQUENCE [LARGE SCALE GENOMIC DNA]</scope>
    <source>
        <strain evidence="2">cv. Stackhouse</strain>
    </source>
</reference>
<protein>
    <submittedName>
        <fullName evidence="1">Uncharacterized protein</fullName>
    </submittedName>
</protein>
<dbReference type="Gramene" id="CDF36595">
    <property type="protein sequence ID" value="CDF36595"/>
    <property type="gene ID" value="CHC_T00004856001"/>
</dbReference>
<dbReference type="EMBL" id="HG001791">
    <property type="protein sequence ID" value="CDF36595.1"/>
    <property type="molecule type" value="Genomic_DNA"/>
</dbReference>
<evidence type="ECO:0000313" key="1">
    <source>
        <dbReference type="EMBL" id="CDF36595.1"/>
    </source>
</evidence>
<dbReference type="RefSeq" id="XP_005716414.1">
    <property type="nucleotide sequence ID" value="XM_005716357.1"/>
</dbReference>
<dbReference type="AlphaFoldDB" id="R7QGQ9"/>
<organism evidence="1 2">
    <name type="scientific">Chondrus crispus</name>
    <name type="common">Carrageen Irish moss</name>
    <name type="synonym">Polymorpha crispa</name>
    <dbReference type="NCBI Taxonomy" id="2769"/>
    <lineage>
        <taxon>Eukaryota</taxon>
        <taxon>Rhodophyta</taxon>
        <taxon>Florideophyceae</taxon>
        <taxon>Rhodymeniophycidae</taxon>
        <taxon>Gigartinales</taxon>
        <taxon>Gigartinaceae</taxon>
        <taxon>Chondrus</taxon>
    </lineage>
</organism>
<keyword evidence="2" id="KW-1185">Reference proteome</keyword>
<sequence>MSLRAPRLKPGASSCELGHIQRSFLLPMATILPLLHILAIDWQGAFP</sequence>
<dbReference type="KEGG" id="ccp:CHC_T00004856001"/>